<name>A0AAV2MZR4_9HYME</name>
<evidence type="ECO:0000313" key="2">
    <source>
        <dbReference type="Proteomes" id="UP001497644"/>
    </source>
</evidence>
<gene>
    <name evidence="1" type="ORF">LPLAT_LOCUS10615</name>
</gene>
<proteinExistence type="predicted"/>
<evidence type="ECO:0000313" key="1">
    <source>
        <dbReference type="EMBL" id="CAL1672717.1"/>
    </source>
</evidence>
<dbReference type="Pfam" id="PF14223">
    <property type="entry name" value="Retrotran_gag_2"/>
    <property type="match status" value="1"/>
</dbReference>
<organism evidence="1 2">
    <name type="scientific">Lasius platythorax</name>
    <dbReference type="NCBI Taxonomy" id="488582"/>
    <lineage>
        <taxon>Eukaryota</taxon>
        <taxon>Metazoa</taxon>
        <taxon>Ecdysozoa</taxon>
        <taxon>Arthropoda</taxon>
        <taxon>Hexapoda</taxon>
        <taxon>Insecta</taxon>
        <taxon>Pterygota</taxon>
        <taxon>Neoptera</taxon>
        <taxon>Endopterygota</taxon>
        <taxon>Hymenoptera</taxon>
        <taxon>Apocrita</taxon>
        <taxon>Aculeata</taxon>
        <taxon>Formicoidea</taxon>
        <taxon>Formicidae</taxon>
        <taxon>Formicinae</taxon>
        <taxon>Lasius</taxon>
        <taxon>Lasius</taxon>
    </lineage>
</organism>
<dbReference type="AlphaFoldDB" id="A0AAV2MZR4"/>
<sequence>MATESKTMKVELPNIEKFHEGNYRQWRFTIERFMKLNGVFEYVNGQEVKPQDVAALKIWTMRNTIAELIISGSIESSELDHIIACGTAREMWMTLAQVHEKSDSSSKMMANDAFYHYTYDGSRAMSKHIAQVRLLAKRLEELNEKPSDAAIMANYCMACQRSFIMSGQFGAVIGTQTRGSVIYVSCYSTRRRHRMLVI</sequence>
<accession>A0AAV2MZR4</accession>
<dbReference type="Proteomes" id="UP001497644">
    <property type="component" value="Unassembled WGS sequence"/>
</dbReference>
<comment type="caution">
    <text evidence="1">The sequence shown here is derived from an EMBL/GenBank/DDBJ whole genome shotgun (WGS) entry which is preliminary data.</text>
</comment>
<protein>
    <submittedName>
        <fullName evidence="1">Uncharacterized protein</fullName>
    </submittedName>
</protein>
<reference evidence="1" key="1">
    <citation type="submission" date="2024-04" db="EMBL/GenBank/DDBJ databases">
        <authorList>
            <consortium name="Molecular Ecology Group"/>
        </authorList>
    </citation>
    <scope>NUCLEOTIDE SEQUENCE</scope>
</reference>
<dbReference type="EMBL" id="CAXIPU020000864">
    <property type="protein sequence ID" value="CAL1672717.1"/>
    <property type="molecule type" value="Genomic_DNA"/>
</dbReference>
<keyword evidence="2" id="KW-1185">Reference proteome</keyword>